<dbReference type="RefSeq" id="WP_120677782.1">
    <property type="nucleotide sequence ID" value="NZ_RBAL01000004.1"/>
</dbReference>
<proteinExistence type="predicted"/>
<dbReference type="OrthoDB" id="7053173at2"/>
<evidence type="ECO:0000259" key="1">
    <source>
        <dbReference type="Pfam" id="PF00733"/>
    </source>
</evidence>
<gene>
    <name evidence="2" type="ORF">D7294_10100</name>
</gene>
<dbReference type="InterPro" id="IPR014729">
    <property type="entry name" value="Rossmann-like_a/b/a_fold"/>
</dbReference>
<dbReference type="GO" id="GO:0006529">
    <property type="term" value="P:asparagine biosynthetic process"/>
    <property type="evidence" value="ECO:0007669"/>
    <property type="project" value="InterPro"/>
</dbReference>
<reference evidence="2 3" key="1">
    <citation type="journal article" date="2014" name="Int. J. Syst. Evol. Microbiol.">
        <title>Streptomyces hoynatensis sp. nov., isolated from deep marine sediment.</title>
        <authorList>
            <person name="Veyisoglu A."/>
            <person name="Sahin N."/>
        </authorList>
    </citation>
    <scope>NUCLEOTIDE SEQUENCE [LARGE SCALE GENOMIC DNA]</scope>
    <source>
        <strain evidence="2 3">KCTC 29097</strain>
    </source>
</reference>
<dbReference type="Pfam" id="PF00733">
    <property type="entry name" value="Asn_synthase"/>
    <property type="match status" value="1"/>
</dbReference>
<dbReference type="Gene3D" id="3.40.50.620">
    <property type="entry name" value="HUPs"/>
    <property type="match status" value="1"/>
</dbReference>
<protein>
    <submittedName>
        <fullName evidence="2">Asparagine synthetase B family protein</fullName>
    </submittedName>
</protein>
<evidence type="ECO:0000313" key="3">
    <source>
        <dbReference type="Proteomes" id="UP000272474"/>
    </source>
</evidence>
<dbReference type="InterPro" id="IPR001962">
    <property type="entry name" value="Asn_synthase"/>
</dbReference>
<accession>A0A3A9Z6S9</accession>
<name>A0A3A9Z6S9_9ACTN</name>
<feature type="domain" description="Asparagine synthetase" evidence="1">
    <location>
        <begin position="219"/>
        <end position="583"/>
    </location>
</feature>
<dbReference type="AlphaFoldDB" id="A0A3A9Z6S9"/>
<dbReference type="GO" id="GO:0004066">
    <property type="term" value="F:asparagine synthase (glutamine-hydrolyzing) activity"/>
    <property type="evidence" value="ECO:0007669"/>
    <property type="project" value="InterPro"/>
</dbReference>
<dbReference type="Proteomes" id="UP000272474">
    <property type="component" value="Unassembled WGS sequence"/>
</dbReference>
<organism evidence="2 3">
    <name type="scientific">Streptomyces hoynatensis</name>
    <dbReference type="NCBI Taxonomy" id="1141874"/>
    <lineage>
        <taxon>Bacteria</taxon>
        <taxon>Bacillati</taxon>
        <taxon>Actinomycetota</taxon>
        <taxon>Actinomycetes</taxon>
        <taxon>Kitasatosporales</taxon>
        <taxon>Streptomycetaceae</taxon>
        <taxon>Streptomyces</taxon>
    </lineage>
</organism>
<comment type="caution">
    <text evidence="2">The sequence shown here is derived from an EMBL/GenBank/DDBJ whole genome shotgun (WGS) entry which is preliminary data.</text>
</comment>
<sequence>MGGSPGTADAPCDGCWFVVLPDREPASRLARRLTSRACHVLPHASGRPWLVGCWGQEQMITAEAGPVRLAVAGVCSLTPGELGARAAAVRTAAEVPAAVAGARGSFHLLASVDGEVYGRGTATGDRRLYRAEVTGVTVAADRARTLAWLTGARPDPARLAARLVPPLPYPLEHGAMWAGVATVPPGHALRLGRDGSCSAPRWWRPPPSDLPLAEAAPLLREALRGAVAARVAPGRVWGADLSGGMDSTSLCFLAAEAGARLVAVTLDWSAPTNQDAAYARLAAGALPGLTHLVFRSAELPGHFTGLNEREEPGDTPTALLRDRAQQGELVRLLREHGARRRLSGHGGDHVVTAPAAYLHRLVRRHPVTGLRHLAAHRARARWPLGAALRELAGRRSPERWLVAQAHSLATAARPEGPRCDWNTPLSLPPWATGHAVDLLAGLLREAAAGPFAALAPDRGTHAWAQRAQSAGARGGEIAGAAARAGLPIDMPFCDDAVVEACLRARPEETGHPAGYKPLLAAAMRGIVPEAILARTTKDHCDEEWRAGLTARRRDLAAWAGDSRLVAAGLADPGLLRRALLAPEVLGVGAAGLECTLGTEAWLRDLEAHPHPAHLREHAGEQAPGPPANAR</sequence>
<keyword evidence="3" id="KW-1185">Reference proteome</keyword>
<dbReference type="SUPFAM" id="SSF52402">
    <property type="entry name" value="Adenine nucleotide alpha hydrolases-like"/>
    <property type="match status" value="1"/>
</dbReference>
<dbReference type="EMBL" id="RBAL01000004">
    <property type="protein sequence ID" value="RKN44015.1"/>
    <property type="molecule type" value="Genomic_DNA"/>
</dbReference>
<evidence type="ECO:0000313" key="2">
    <source>
        <dbReference type="EMBL" id="RKN44015.1"/>
    </source>
</evidence>